<dbReference type="PATRIC" id="fig|742823.3.peg.1569"/>
<dbReference type="EMBL" id="ADMG01000035">
    <property type="protein sequence ID" value="EKB30887.1"/>
    <property type="molecule type" value="Genomic_DNA"/>
</dbReference>
<evidence type="ECO:0000256" key="2">
    <source>
        <dbReference type="ARBA" id="ARBA00022695"/>
    </source>
</evidence>
<evidence type="ECO:0000259" key="4">
    <source>
        <dbReference type="Pfam" id="PF12804"/>
    </source>
</evidence>
<dbReference type="STRING" id="742823.HMPREF9465_01577"/>
<evidence type="ECO:0000313" key="5">
    <source>
        <dbReference type="EMBL" id="EKB30887.1"/>
    </source>
</evidence>
<keyword evidence="6" id="KW-1185">Reference proteome</keyword>
<feature type="domain" description="MobA-like NTP transferase" evidence="4">
    <location>
        <begin position="64"/>
        <end position="163"/>
    </location>
</feature>
<dbReference type="PANTHER" id="PTHR43584">
    <property type="entry name" value="NUCLEOTIDYL TRANSFERASE"/>
    <property type="match status" value="1"/>
</dbReference>
<evidence type="ECO:0000256" key="1">
    <source>
        <dbReference type="ARBA" id="ARBA00022679"/>
    </source>
</evidence>
<dbReference type="Gene3D" id="3.90.550.10">
    <property type="entry name" value="Spore Coat Polysaccharide Biosynthesis Protein SpsA, Chain A"/>
    <property type="match status" value="1"/>
</dbReference>
<name>K1JT39_9BURK</name>
<accession>K1JT39</accession>
<evidence type="ECO:0000256" key="3">
    <source>
        <dbReference type="ARBA" id="ARBA00022842"/>
    </source>
</evidence>
<reference evidence="5 6" key="1">
    <citation type="submission" date="2012-05" db="EMBL/GenBank/DDBJ databases">
        <title>The Genome Sequence of Sutterella wadsworthensis 2_1_59BFAA.</title>
        <authorList>
            <consortium name="The Broad Institute Genome Sequencing Platform"/>
            <person name="Earl A."/>
            <person name="Ward D."/>
            <person name="Feldgarden M."/>
            <person name="Gevers D."/>
            <person name="Daigneault M."/>
            <person name="Strauss J."/>
            <person name="Allen-Vercoe E."/>
            <person name="Walker B."/>
            <person name="Young S.K."/>
            <person name="Zeng Q."/>
            <person name="Gargeya S."/>
            <person name="Fitzgerald M."/>
            <person name="Haas B."/>
            <person name="Abouelleil A."/>
            <person name="Alvarado L."/>
            <person name="Arachchi H.M."/>
            <person name="Berlin A.M."/>
            <person name="Chapman S.B."/>
            <person name="Goldberg J."/>
            <person name="Griggs A."/>
            <person name="Gujja S."/>
            <person name="Hansen M."/>
            <person name="Howarth C."/>
            <person name="Imamovic A."/>
            <person name="Larimer J."/>
            <person name="McCowen C."/>
            <person name="Montmayeur A."/>
            <person name="Murphy C."/>
            <person name="Neiman D."/>
            <person name="Pearson M."/>
            <person name="Priest M."/>
            <person name="Roberts A."/>
            <person name="Saif S."/>
            <person name="Shea T."/>
            <person name="Sisk P."/>
            <person name="Sykes S."/>
            <person name="Wortman J."/>
            <person name="Nusbaum C."/>
            <person name="Birren B."/>
        </authorList>
    </citation>
    <scope>NUCLEOTIDE SEQUENCE [LARGE SCALE GENOMIC DNA]</scope>
    <source>
        <strain evidence="5 6">2_1_59BFAA</strain>
    </source>
</reference>
<dbReference type="Proteomes" id="UP000005835">
    <property type="component" value="Unassembled WGS sequence"/>
</dbReference>
<sequence length="357" mass="40325">MSNEQNKMTRDLFDCLMALLLSGEENQRPASDAYEVCVCKGWAEGRTVTAAGLEALKPYKVRNAVIMAAGFSSRFAPLSYECPKGLVKIKGEVLVERQIRQLQEAGILEIIVVVGYRKEDFYYLAEKFGVEIVENSEYSTRNNHSSLMAVKERISNTYVCSVDNYFTVNPFRSYEWKAFYSAQWSEGETSEWCMRSDDTGRISEVQIGGRGSFYMVGAAYFDTDFSRKLLDIISSEYFVPSSRSKLWEDFFVEHLDSLDMEMKCFSEGCLLEFDSIDDAKSFDPVFLKEQQSEILDRITACLGCQREDIHSIVSLKSGLGSVRISVSGEVIPGAAQRGCPLFFVMQYARPDAIARVV</sequence>
<comment type="caution">
    <text evidence="5">The sequence shown here is derived from an EMBL/GenBank/DDBJ whole genome shotgun (WGS) entry which is preliminary data.</text>
</comment>
<dbReference type="SUPFAM" id="SSF53448">
    <property type="entry name" value="Nucleotide-diphospho-sugar transferases"/>
    <property type="match status" value="1"/>
</dbReference>
<dbReference type="GO" id="GO:0016779">
    <property type="term" value="F:nucleotidyltransferase activity"/>
    <property type="evidence" value="ECO:0007669"/>
    <property type="project" value="UniProtKB-KW"/>
</dbReference>
<keyword evidence="3" id="KW-0460">Magnesium</keyword>
<dbReference type="PANTHER" id="PTHR43584:SF5">
    <property type="entry name" value="PROTEIN LICC"/>
    <property type="match status" value="1"/>
</dbReference>
<dbReference type="eggNOG" id="COG4750">
    <property type="taxonomic scope" value="Bacteria"/>
</dbReference>
<dbReference type="InterPro" id="IPR025877">
    <property type="entry name" value="MobA-like_NTP_Trfase"/>
</dbReference>
<proteinExistence type="predicted"/>
<dbReference type="Pfam" id="PF12804">
    <property type="entry name" value="NTP_transf_3"/>
    <property type="match status" value="1"/>
</dbReference>
<evidence type="ECO:0000313" key="6">
    <source>
        <dbReference type="Proteomes" id="UP000005835"/>
    </source>
</evidence>
<keyword evidence="1" id="KW-0808">Transferase</keyword>
<dbReference type="InterPro" id="IPR050065">
    <property type="entry name" value="GlmU-like"/>
</dbReference>
<keyword evidence="2" id="KW-0548">Nucleotidyltransferase</keyword>
<dbReference type="AlphaFoldDB" id="K1JT39"/>
<dbReference type="HOGENOM" id="CLU_775968_0_0_4"/>
<dbReference type="InterPro" id="IPR029044">
    <property type="entry name" value="Nucleotide-diphossugar_trans"/>
</dbReference>
<protein>
    <recommendedName>
        <fullName evidence="4">MobA-like NTP transferase domain-containing protein</fullName>
    </recommendedName>
</protein>
<organism evidence="5 6">
    <name type="scientific">Sutterella wadsworthensis 2_1_59BFAA</name>
    <dbReference type="NCBI Taxonomy" id="742823"/>
    <lineage>
        <taxon>Bacteria</taxon>
        <taxon>Pseudomonadati</taxon>
        <taxon>Pseudomonadota</taxon>
        <taxon>Betaproteobacteria</taxon>
        <taxon>Burkholderiales</taxon>
        <taxon>Sutterellaceae</taxon>
        <taxon>Sutterella</taxon>
    </lineage>
</organism>
<dbReference type="CDD" id="cd02523">
    <property type="entry name" value="PC_cytidylyltransferase"/>
    <property type="match status" value="1"/>
</dbReference>
<gene>
    <name evidence="5" type="ORF">HMPREF9465_01577</name>
</gene>